<evidence type="ECO:0000256" key="1">
    <source>
        <dbReference type="SAM" id="Coils"/>
    </source>
</evidence>
<dbReference type="AlphaFoldDB" id="A0A0W0Y304"/>
<reference evidence="2 3" key="1">
    <citation type="submission" date="2015-11" db="EMBL/GenBank/DDBJ databases">
        <title>Genomic analysis of 38 Legionella species identifies large and diverse effector repertoires.</title>
        <authorList>
            <person name="Burstein D."/>
            <person name="Amaro F."/>
            <person name="Zusman T."/>
            <person name="Lifshitz Z."/>
            <person name="Cohen O."/>
            <person name="Gilbert J.A."/>
            <person name="Pupko T."/>
            <person name="Shuman H.A."/>
            <person name="Segal G."/>
        </authorList>
    </citation>
    <scope>NUCLEOTIDE SEQUENCE [LARGE SCALE GENOMIC DNA]</scope>
    <source>
        <strain evidence="2 3">WA-270A-C2</strain>
    </source>
</reference>
<keyword evidence="1" id="KW-0175">Coiled coil</keyword>
<dbReference type="PATRIC" id="fig|458.5.peg.121"/>
<protein>
    <submittedName>
        <fullName evidence="2">Uncharacterized protein</fullName>
    </submittedName>
</protein>
<gene>
    <name evidence="2" type="ORF">Lrub_0119</name>
</gene>
<keyword evidence="3" id="KW-1185">Reference proteome</keyword>
<dbReference type="Proteomes" id="UP000054608">
    <property type="component" value="Unassembled WGS sequence"/>
</dbReference>
<dbReference type="RefSeq" id="WP_058530264.1">
    <property type="nucleotide sequence ID" value="NZ_CAAAIN010000024.1"/>
</dbReference>
<evidence type="ECO:0000313" key="3">
    <source>
        <dbReference type="Proteomes" id="UP000054608"/>
    </source>
</evidence>
<proteinExistence type="predicted"/>
<dbReference type="EMBL" id="LNYT01000002">
    <property type="protein sequence ID" value="KTD51371.1"/>
    <property type="molecule type" value="Genomic_DNA"/>
</dbReference>
<sequence length="165" mass="19063">MNSLYLIAIGEEMQQADLPHEFISSAIKFASQYEGIGDLIFLWHEEKSSEERKEIIADIQELLDDCSIDNKEEFHSSLLNNINQLETQLHMLKEKLDGLIQKQGGISELSRKTSIPSEYLNRLLTTNCIPRRPSLLKIARALKIEEDSVDFFWKKLSDNHSRICK</sequence>
<comment type="caution">
    <text evidence="2">The sequence shown here is derived from an EMBL/GenBank/DDBJ whole genome shotgun (WGS) entry which is preliminary data.</text>
</comment>
<feature type="coiled-coil region" evidence="1">
    <location>
        <begin position="68"/>
        <end position="102"/>
    </location>
</feature>
<organism evidence="2 3">
    <name type="scientific">Legionella rubrilucens</name>
    <dbReference type="NCBI Taxonomy" id="458"/>
    <lineage>
        <taxon>Bacteria</taxon>
        <taxon>Pseudomonadati</taxon>
        <taxon>Pseudomonadota</taxon>
        <taxon>Gammaproteobacteria</taxon>
        <taxon>Legionellales</taxon>
        <taxon>Legionellaceae</taxon>
        <taxon>Legionella</taxon>
    </lineage>
</organism>
<evidence type="ECO:0000313" key="2">
    <source>
        <dbReference type="EMBL" id="KTD51371.1"/>
    </source>
</evidence>
<accession>A0A0W0Y304</accession>
<name>A0A0W0Y304_9GAMM</name>